<sequence length="429" mass="45783">MRPNFKNGTLGFGGALLLSLALAACGGDDQQSAQQGGGQPQKPPTKAEVMEVEAHDVSLSKEYPAQIRSNREVTVMGRVEGILEARHYREGSMVEKGDKLFTIEQAPYEATVAQNQADVQSAQAEVYRAQRDAERYQRLYNQNSVSQQQRDQAQADLRTAQAAQAQAKAALDSAKIDLSYTEVNAPVSGMISLSQVNVGNLVQPPQELATITPLDPIEVRFSLPADDAFSLRQQRQQGDAEQADVAVLTAPGTESASHSALQLQGTLDFLGSRVDESTSTVQAEAVFQNDDQLFLPGQFVRVKLPQVMRYDVYAVPAIAVTEGLKGPQVFVVNGEGKAESRFVSLGEIAGDWQIITEGLNPGDRVVVSGIGSVSAGDEIDAQPFNGKVPQPQNNAGGNPSQEVDAQGGEGVEGAHRDAQEAKDGQNGAN</sequence>
<feature type="domain" description="Multidrug resistance protein MdtA-like barrel-sandwich hybrid" evidence="7">
    <location>
        <begin position="71"/>
        <end position="212"/>
    </location>
</feature>
<dbReference type="InterPro" id="IPR058624">
    <property type="entry name" value="MdtA-like_HH"/>
</dbReference>
<accession>A0A640W9F4</accession>
<evidence type="ECO:0000256" key="2">
    <source>
        <dbReference type="ARBA" id="ARBA00009477"/>
    </source>
</evidence>
<dbReference type="InterPro" id="IPR058626">
    <property type="entry name" value="MdtA-like_b-barrel"/>
</dbReference>
<dbReference type="Pfam" id="PF25876">
    <property type="entry name" value="HH_MFP_RND"/>
    <property type="match status" value="1"/>
</dbReference>
<dbReference type="Gene3D" id="2.40.30.170">
    <property type="match status" value="1"/>
</dbReference>
<comment type="caution">
    <text evidence="10">The sequence shown here is derived from an EMBL/GenBank/DDBJ whole genome shotgun (WGS) entry which is preliminary data.</text>
</comment>
<feature type="coiled-coil region" evidence="3">
    <location>
        <begin position="119"/>
        <end position="170"/>
    </location>
</feature>
<feature type="chain" id="PRO_5025013450" evidence="5">
    <location>
        <begin position="24"/>
        <end position="429"/>
    </location>
</feature>
<feature type="signal peptide" evidence="5">
    <location>
        <begin position="1"/>
        <end position="23"/>
    </location>
</feature>
<dbReference type="SUPFAM" id="SSF111369">
    <property type="entry name" value="HlyD-like secretion proteins"/>
    <property type="match status" value="1"/>
</dbReference>
<evidence type="ECO:0000256" key="3">
    <source>
        <dbReference type="SAM" id="Coils"/>
    </source>
</evidence>
<gene>
    <name evidence="10" type="ORF">F0A16_17330</name>
</gene>
<keyword evidence="5" id="KW-0732">Signal</keyword>
<evidence type="ECO:0000256" key="5">
    <source>
        <dbReference type="SAM" id="SignalP"/>
    </source>
</evidence>
<proteinExistence type="inferred from homology"/>
<feature type="region of interest" description="Disordered" evidence="4">
    <location>
        <begin position="28"/>
        <end position="47"/>
    </location>
</feature>
<feature type="compositionally biased region" description="Polar residues" evidence="4">
    <location>
        <begin position="390"/>
        <end position="403"/>
    </location>
</feature>
<dbReference type="InterPro" id="IPR058627">
    <property type="entry name" value="MdtA-like_C"/>
</dbReference>
<dbReference type="GO" id="GO:0005886">
    <property type="term" value="C:plasma membrane"/>
    <property type="evidence" value="ECO:0007669"/>
    <property type="project" value="TreeGrafter"/>
</dbReference>
<evidence type="ECO:0000313" key="10">
    <source>
        <dbReference type="EMBL" id="KAA0016481.1"/>
    </source>
</evidence>
<dbReference type="PROSITE" id="PS51257">
    <property type="entry name" value="PROKAR_LIPOPROTEIN"/>
    <property type="match status" value="1"/>
</dbReference>
<name>A0A640W9F4_9GAMM</name>
<evidence type="ECO:0000259" key="6">
    <source>
        <dbReference type="Pfam" id="PF25876"/>
    </source>
</evidence>
<evidence type="ECO:0000259" key="8">
    <source>
        <dbReference type="Pfam" id="PF25944"/>
    </source>
</evidence>
<feature type="compositionally biased region" description="Basic and acidic residues" evidence="4">
    <location>
        <begin position="412"/>
        <end position="423"/>
    </location>
</feature>
<dbReference type="AlphaFoldDB" id="A0A640W9F4"/>
<dbReference type="NCBIfam" id="TIGR01730">
    <property type="entry name" value="RND_mfp"/>
    <property type="match status" value="1"/>
</dbReference>
<dbReference type="Gene3D" id="2.40.420.20">
    <property type="match status" value="1"/>
</dbReference>
<evidence type="ECO:0000259" key="9">
    <source>
        <dbReference type="Pfam" id="PF25967"/>
    </source>
</evidence>
<feature type="domain" description="Multidrug resistance protein MdtA-like C-terminal permuted SH3" evidence="9">
    <location>
        <begin position="314"/>
        <end position="371"/>
    </location>
</feature>
<evidence type="ECO:0000259" key="7">
    <source>
        <dbReference type="Pfam" id="PF25917"/>
    </source>
</evidence>
<feature type="domain" description="Multidrug resistance protein MdtA-like alpha-helical hairpin" evidence="6">
    <location>
        <begin position="112"/>
        <end position="181"/>
    </location>
</feature>
<organism evidence="10 11">
    <name type="scientific">Salinicola corii</name>
    <dbReference type="NCBI Taxonomy" id="2606937"/>
    <lineage>
        <taxon>Bacteria</taxon>
        <taxon>Pseudomonadati</taxon>
        <taxon>Pseudomonadota</taxon>
        <taxon>Gammaproteobacteria</taxon>
        <taxon>Oceanospirillales</taxon>
        <taxon>Halomonadaceae</taxon>
        <taxon>Salinicola</taxon>
    </lineage>
</organism>
<evidence type="ECO:0000313" key="11">
    <source>
        <dbReference type="Proteomes" id="UP000466024"/>
    </source>
</evidence>
<dbReference type="PANTHER" id="PTHR30158">
    <property type="entry name" value="ACRA/E-RELATED COMPONENT OF DRUG EFFLUX TRANSPORTER"/>
    <property type="match status" value="1"/>
</dbReference>
<dbReference type="Pfam" id="PF25944">
    <property type="entry name" value="Beta-barrel_RND"/>
    <property type="match status" value="1"/>
</dbReference>
<dbReference type="Pfam" id="PF25967">
    <property type="entry name" value="RND-MFP_C"/>
    <property type="match status" value="1"/>
</dbReference>
<dbReference type="GO" id="GO:0046677">
    <property type="term" value="P:response to antibiotic"/>
    <property type="evidence" value="ECO:0007669"/>
    <property type="project" value="TreeGrafter"/>
</dbReference>
<evidence type="ECO:0000256" key="1">
    <source>
        <dbReference type="ARBA" id="ARBA00004519"/>
    </source>
</evidence>
<dbReference type="Gene3D" id="2.40.50.100">
    <property type="match status" value="1"/>
</dbReference>
<dbReference type="InterPro" id="IPR006143">
    <property type="entry name" value="RND_pump_MFP"/>
</dbReference>
<evidence type="ECO:0000256" key="4">
    <source>
        <dbReference type="SAM" id="MobiDB-lite"/>
    </source>
</evidence>
<keyword evidence="11" id="KW-1185">Reference proteome</keyword>
<dbReference type="InterPro" id="IPR058625">
    <property type="entry name" value="MdtA-like_BSH"/>
</dbReference>
<dbReference type="RefSeq" id="WP_149436622.1">
    <property type="nucleotide sequence ID" value="NZ_VTPX01000011.1"/>
</dbReference>
<protein>
    <submittedName>
        <fullName evidence="10">Efflux RND transporter periplasmic adaptor subunit</fullName>
    </submittedName>
</protein>
<feature type="region of interest" description="Disordered" evidence="4">
    <location>
        <begin position="378"/>
        <end position="429"/>
    </location>
</feature>
<reference evidence="10 11" key="1">
    <citation type="submission" date="2019-08" db="EMBL/GenBank/DDBJ databases">
        <title>Bioinformatics analysis of the strain L3 and L5.</title>
        <authorList>
            <person name="Li X."/>
        </authorList>
    </citation>
    <scope>NUCLEOTIDE SEQUENCE [LARGE SCALE GENOMIC DNA]</scope>
    <source>
        <strain evidence="10 11">L3</strain>
    </source>
</reference>
<dbReference type="Pfam" id="PF25917">
    <property type="entry name" value="BSH_RND"/>
    <property type="match status" value="1"/>
</dbReference>
<dbReference type="GO" id="GO:0030313">
    <property type="term" value="C:cell envelope"/>
    <property type="evidence" value="ECO:0007669"/>
    <property type="project" value="UniProtKB-SubCell"/>
</dbReference>
<dbReference type="Proteomes" id="UP000466024">
    <property type="component" value="Unassembled WGS sequence"/>
</dbReference>
<comment type="subcellular location">
    <subcellularLocation>
        <location evidence="1">Cell inner membrane</location>
        <topology evidence="1">Lipid-anchor</topology>
    </subcellularLocation>
</comment>
<dbReference type="Gene3D" id="1.10.287.470">
    <property type="entry name" value="Helix hairpin bin"/>
    <property type="match status" value="1"/>
</dbReference>
<feature type="domain" description="Multidrug resistance protein MdtA-like beta-barrel" evidence="8">
    <location>
        <begin position="216"/>
        <end position="304"/>
    </location>
</feature>
<dbReference type="EMBL" id="VTPX01000011">
    <property type="protein sequence ID" value="KAA0016481.1"/>
    <property type="molecule type" value="Genomic_DNA"/>
</dbReference>
<keyword evidence="3" id="KW-0175">Coiled coil</keyword>
<comment type="similarity">
    <text evidence="2">Belongs to the membrane fusion protein (MFP) (TC 8.A.1) family.</text>
</comment>
<dbReference type="GO" id="GO:0022857">
    <property type="term" value="F:transmembrane transporter activity"/>
    <property type="evidence" value="ECO:0007669"/>
    <property type="project" value="InterPro"/>
</dbReference>